<comment type="caution">
    <text evidence="1">The sequence shown here is derived from an EMBL/GenBank/DDBJ whole genome shotgun (WGS) entry which is preliminary data.</text>
</comment>
<dbReference type="Proteomes" id="UP000654918">
    <property type="component" value="Unassembled WGS sequence"/>
</dbReference>
<name>A0A8H6NQW6_9PEZI</name>
<reference evidence="1" key="1">
    <citation type="journal article" date="2020" name="Phytopathology">
        <title>Genome Sequence Resources of Colletotrichum truncatum, C. plurivorum, C. musicola, and C. sojae: Four Species Pathogenic to Soybean (Glycine max).</title>
        <authorList>
            <person name="Rogerio F."/>
            <person name="Boufleur T.R."/>
            <person name="Ciampi-Guillardi M."/>
            <person name="Sukno S.A."/>
            <person name="Thon M.R."/>
            <person name="Massola Junior N.S."/>
            <person name="Baroncelli R."/>
        </authorList>
    </citation>
    <scope>NUCLEOTIDE SEQUENCE</scope>
    <source>
        <strain evidence="1">LFN00145</strain>
    </source>
</reference>
<evidence type="ECO:0000313" key="1">
    <source>
        <dbReference type="EMBL" id="KAF6840922.1"/>
    </source>
</evidence>
<keyword evidence="2" id="KW-1185">Reference proteome</keyword>
<proteinExistence type="predicted"/>
<gene>
    <name evidence="1" type="ORF">CPLU01_00918</name>
</gene>
<accession>A0A8H6NQW6</accession>
<sequence>MLFSADQMTMAPNTRAATAPARTFTWPVRVAALVGVEVAAPGAEVGPVPVYVGSDPDAAGPASAVLLVASAVCWASFSKAAATVTETV</sequence>
<evidence type="ECO:0000313" key="2">
    <source>
        <dbReference type="Proteomes" id="UP000654918"/>
    </source>
</evidence>
<organism evidence="1 2">
    <name type="scientific">Colletotrichum plurivorum</name>
    <dbReference type="NCBI Taxonomy" id="2175906"/>
    <lineage>
        <taxon>Eukaryota</taxon>
        <taxon>Fungi</taxon>
        <taxon>Dikarya</taxon>
        <taxon>Ascomycota</taxon>
        <taxon>Pezizomycotina</taxon>
        <taxon>Sordariomycetes</taxon>
        <taxon>Hypocreomycetidae</taxon>
        <taxon>Glomerellales</taxon>
        <taxon>Glomerellaceae</taxon>
        <taxon>Colletotrichum</taxon>
        <taxon>Colletotrichum orchidearum species complex</taxon>
    </lineage>
</organism>
<dbReference type="AlphaFoldDB" id="A0A8H6NQW6"/>
<protein>
    <submittedName>
        <fullName evidence="1">Uncharacterized protein</fullName>
    </submittedName>
</protein>
<dbReference type="EMBL" id="WIGO01000005">
    <property type="protein sequence ID" value="KAF6840922.1"/>
    <property type="molecule type" value="Genomic_DNA"/>
</dbReference>